<dbReference type="EMBL" id="SJDT01000005">
    <property type="protein sequence ID" value="TBW21085.1"/>
    <property type="molecule type" value="Genomic_DNA"/>
</dbReference>
<feature type="transmembrane region" description="Helical" evidence="1">
    <location>
        <begin position="6"/>
        <end position="27"/>
    </location>
</feature>
<keyword evidence="3" id="KW-1185">Reference proteome</keyword>
<evidence type="ECO:0000313" key="3">
    <source>
        <dbReference type="Proteomes" id="UP000293036"/>
    </source>
</evidence>
<feature type="transmembrane region" description="Helical" evidence="1">
    <location>
        <begin position="39"/>
        <end position="59"/>
    </location>
</feature>
<accession>A0A4Q9V0S3</accession>
<gene>
    <name evidence="2" type="ORF">EZJ44_07210</name>
</gene>
<dbReference type="AlphaFoldDB" id="A0A4Q9V0S3"/>
<evidence type="ECO:0000313" key="2">
    <source>
        <dbReference type="EMBL" id="TBW21085.1"/>
    </source>
</evidence>
<keyword evidence="1" id="KW-0472">Membrane</keyword>
<reference evidence="2 3" key="1">
    <citation type="submission" date="2019-02" db="EMBL/GenBank/DDBJ databases">
        <title>Arcanobacterium bovis sp. nov., isolated from the milk of a cow with mastitis.</title>
        <authorList>
            <person name="Sammra O."/>
            <person name="Foster G."/>
            <person name="Hassan A."/>
            <person name="Alssahen M."/>
            <person name="Laemmler C."/>
            <person name="Borowiak M."/>
            <person name="Malorny B."/>
            <person name="Abdulmawjood A."/>
        </authorList>
    </citation>
    <scope>NUCLEOTIDE SEQUENCE [LARGE SCALE GENOMIC DNA]</scope>
    <source>
        <strain evidence="2 3">C605018/01/1</strain>
    </source>
</reference>
<keyword evidence="1" id="KW-0812">Transmembrane</keyword>
<evidence type="ECO:0000256" key="1">
    <source>
        <dbReference type="SAM" id="Phobius"/>
    </source>
</evidence>
<keyword evidence="1" id="KW-1133">Transmembrane helix</keyword>
<proteinExistence type="predicted"/>
<comment type="caution">
    <text evidence="2">The sequence shown here is derived from an EMBL/GenBank/DDBJ whole genome shotgun (WGS) entry which is preliminary data.</text>
</comment>
<name>A0A4Q9V0S3_9ACTO</name>
<organism evidence="2 3">
    <name type="scientific">Arcanobacterium bovis</name>
    <dbReference type="NCBI Taxonomy" id="2529275"/>
    <lineage>
        <taxon>Bacteria</taxon>
        <taxon>Bacillati</taxon>
        <taxon>Actinomycetota</taxon>
        <taxon>Actinomycetes</taxon>
        <taxon>Actinomycetales</taxon>
        <taxon>Actinomycetaceae</taxon>
        <taxon>Arcanobacterium</taxon>
    </lineage>
</organism>
<sequence>MKNLVTIYSAGVFIFEFAIMWLIISYARDQWLNFRDGKTWLFALLAAVVFTAVSTYAYAKDSDSPRGPEKPTK</sequence>
<protein>
    <submittedName>
        <fullName evidence="2">Uncharacterized protein</fullName>
    </submittedName>
</protein>
<dbReference type="Proteomes" id="UP000293036">
    <property type="component" value="Unassembled WGS sequence"/>
</dbReference>
<dbReference type="RefSeq" id="WP_131281806.1">
    <property type="nucleotide sequence ID" value="NZ_JBHSLR010000002.1"/>
</dbReference>